<feature type="region of interest" description="Disordered" evidence="11">
    <location>
        <begin position="1074"/>
        <end position="1113"/>
    </location>
</feature>
<evidence type="ECO:0000259" key="13">
    <source>
        <dbReference type="PROSITE" id="PS50104"/>
    </source>
</evidence>
<dbReference type="Pfam" id="PF13676">
    <property type="entry name" value="TIR_2"/>
    <property type="match status" value="1"/>
</dbReference>
<evidence type="ECO:0000313" key="14">
    <source>
        <dbReference type="Proteomes" id="UP000694844"/>
    </source>
</evidence>
<dbReference type="PANTHER" id="PTHR24365">
    <property type="entry name" value="TOLL-LIKE RECEPTOR"/>
    <property type="match status" value="1"/>
</dbReference>
<dbReference type="SUPFAM" id="SSF52047">
    <property type="entry name" value="RNI-like"/>
    <property type="match status" value="1"/>
</dbReference>
<dbReference type="GO" id="GO:0005886">
    <property type="term" value="C:plasma membrane"/>
    <property type="evidence" value="ECO:0007669"/>
    <property type="project" value="TreeGrafter"/>
</dbReference>
<dbReference type="Gene3D" id="3.80.10.10">
    <property type="entry name" value="Ribonuclease Inhibitor"/>
    <property type="match status" value="3"/>
</dbReference>
<evidence type="ECO:0000256" key="3">
    <source>
        <dbReference type="ARBA" id="ARBA00022614"/>
    </source>
</evidence>
<keyword evidence="8" id="KW-0472">Membrane</keyword>
<keyword evidence="4" id="KW-0812">Transmembrane</keyword>
<feature type="signal peptide" evidence="12">
    <location>
        <begin position="1"/>
        <end position="23"/>
    </location>
</feature>
<dbReference type="Pfam" id="PF01582">
    <property type="entry name" value="TIR"/>
    <property type="match status" value="1"/>
</dbReference>
<name>A0A8B8ES19_CRAVI</name>
<evidence type="ECO:0000313" key="15">
    <source>
        <dbReference type="RefSeq" id="XP_022342712.1"/>
    </source>
</evidence>
<dbReference type="SUPFAM" id="SSF52200">
    <property type="entry name" value="Toll/Interleukin receptor TIR domain"/>
    <property type="match status" value="2"/>
</dbReference>
<accession>A0A8B8ES19</accession>
<dbReference type="GeneID" id="111136266"/>
<dbReference type="RefSeq" id="XP_022342713.1">
    <property type="nucleotide sequence ID" value="XM_022487005.1"/>
</dbReference>
<feature type="compositionally biased region" description="Acidic residues" evidence="11">
    <location>
        <begin position="1235"/>
        <end position="1246"/>
    </location>
</feature>
<dbReference type="InterPro" id="IPR000157">
    <property type="entry name" value="TIR_dom"/>
</dbReference>
<keyword evidence="14" id="KW-1185">Reference proteome</keyword>
<dbReference type="OrthoDB" id="6151426at2759"/>
<gene>
    <name evidence="15 16" type="primary">LOC111136266</name>
</gene>
<feature type="chain" id="PRO_5044666491" evidence="12">
    <location>
        <begin position="24"/>
        <end position="1246"/>
    </location>
</feature>
<dbReference type="InterPro" id="IPR035897">
    <property type="entry name" value="Toll_tir_struct_dom_sf"/>
</dbReference>
<dbReference type="GO" id="GO:0007165">
    <property type="term" value="P:signal transduction"/>
    <property type="evidence" value="ECO:0007669"/>
    <property type="project" value="InterPro"/>
</dbReference>
<comment type="subcellular location">
    <subcellularLocation>
        <location evidence="1">Membrane</location>
        <topology evidence="1">Single-pass type I membrane protein</topology>
    </subcellularLocation>
</comment>
<dbReference type="Pfam" id="PF00560">
    <property type="entry name" value="LRR_1"/>
    <property type="match status" value="1"/>
</dbReference>
<dbReference type="KEGG" id="cvn:111136266"/>
<evidence type="ECO:0000256" key="5">
    <source>
        <dbReference type="ARBA" id="ARBA00022729"/>
    </source>
</evidence>
<dbReference type="Proteomes" id="UP000694844">
    <property type="component" value="Chromosome 5"/>
</dbReference>
<proteinExistence type="inferred from homology"/>
<evidence type="ECO:0000313" key="16">
    <source>
        <dbReference type="RefSeq" id="XP_022342713.1"/>
    </source>
</evidence>
<reference evidence="15 16" key="1">
    <citation type="submission" date="2025-04" db="UniProtKB">
        <authorList>
            <consortium name="RefSeq"/>
        </authorList>
    </citation>
    <scope>IDENTIFICATION</scope>
    <source>
        <tissue evidence="15 16">Whole sample</tissue>
    </source>
</reference>
<evidence type="ECO:0000256" key="1">
    <source>
        <dbReference type="ARBA" id="ARBA00004479"/>
    </source>
</evidence>
<dbReference type="Pfam" id="PF13855">
    <property type="entry name" value="LRR_8"/>
    <property type="match status" value="2"/>
</dbReference>
<protein>
    <submittedName>
        <fullName evidence="15 16">Protein toll-like</fullName>
    </submittedName>
</protein>
<dbReference type="Gene3D" id="3.40.50.10140">
    <property type="entry name" value="Toll/interleukin-1 receptor homology (TIR) domain"/>
    <property type="match status" value="2"/>
</dbReference>
<feature type="domain" description="TIR" evidence="13">
    <location>
        <begin position="846"/>
        <end position="979"/>
    </location>
</feature>
<feature type="compositionally biased region" description="Acidic residues" evidence="11">
    <location>
        <begin position="1091"/>
        <end position="1104"/>
    </location>
</feature>
<dbReference type="GO" id="GO:0038023">
    <property type="term" value="F:signaling receptor activity"/>
    <property type="evidence" value="ECO:0007669"/>
    <property type="project" value="TreeGrafter"/>
</dbReference>
<dbReference type="InterPro" id="IPR032675">
    <property type="entry name" value="LRR_dom_sf"/>
</dbReference>
<feature type="region of interest" description="Disordered" evidence="11">
    <location>
        <begin position="1227"/>
        <end position="1246"/>
    </location>
</feature>
<keyword evidence="10" id="KW-0325">Glycoprotein</keyword>
<keyword evidence="9" id="KW-0675">Receptor</keyword>
<dbReference type="SMART" id="SM00255">
    <property type="entry name" value="TIR"/>
    <property type="match status" value="1"/>
</dbReference>
<evidence type="ECO:0000256" key="11">
    <source>
        <dbReference type="SAM" id="MobiDB-lite"/>
    </source>
</evidence>
<dbReference type="PROSITE" id="PS51450">
    <property type="entry name" value="LRR"/>
    <property type="match status" value="2"/>
</dbReference>
<keyword evidence="6" id="KW-0677">Repeat</keyword>
<feature type="domain" description="TIR" evidence="13">
    <location>
        <begin position="677"/>
        <end position="812"/>
    </location>
</feature>
<dbReference type="InterPro" id="IPR000483">
    <property type="entry name" value="Cys-rich_flank_reg_C"/>
</dbReference>
<evidence type="ECO:0000256" key="4">
    <source>
        <dbReference type="ARBA" id="ARBA00022692"/>
    </source>
</evidence>
<dbReference type="InterPro" id="IPR001611">
    <property type="entry name" value="Leu-rich_rpt"/>
</dbReference>
<comment type="similarity">
    <text evidence="2">Belongs to the Toll-like receptor family.</text>
</comment>
<evidence type="ECO:0000256" key="7">
    <source>
        <dbReference type="ARBA" id="ARBA00022989"/>
    </source>
</evidence>
<evidence type="ECO:0000256" key="10">
    <source>
        <dbReference type="ARBA" id="ARBA00023180"/>
    </source>
</evidence>
<dbReference type="SMART" id="SM00082">
    <property type="entry name" value="LRRCT"/>
    <property type="match status" value="2"/>
</dbReference>
<sequence>MDLSNNLLAWIFTSFFFFNSVYPSCDLAHFSQLACELWKNVTSCSITQSTSGVQTVKLNVLLNCTGTYNKVKELSLNHVPIEPNTVSKLEWIFPNLESLEILHSNVTLPPQFPWTAKSDSDYVNSTRNITMETSHRQEITNHGVLLTTQKRYKLKLAYNAIHDLGEFVFRGFLHTLDVSSNRLIRIGGNTFSGLKGLENLVMKDNSLEDLSSHPFDSLHTLKYLDLSFNNINSISQDIFSTLINLEYLDLSNNKIEHLPDELFPISMTLTHFVADWNPLVNIPISIIYIRSLQKASFQNTEIDLHDIFDMLMKINWLPLYISVMKSSANGIENAFSGNPEYLRKIDLSGTKVRNLDLEKYNEVREIRYRTKVEKNLLLLVKYFELIIEGTNFICDCTINTFKKIINQAKLKKNLSGREYIFHKWKCSNPPELRGQNVADVNDIDIYCEKRLPHCPYNCTCFEWYVSKIIIVDCRNKGFYSLPRFMPNGILDIWFQHNNVSVIEDVDYLNRTRSLYLSHNYLEEINGGTLKKMTNLRKLYLDSNNFLTMPQEIQKMKFEVIKINNNPFKCDCHSLWMKYWILHRSLTNSDIIDIKCNVDDENEKGRRFLNTPDFEFVCLEEYNSMKDGVIPSVSSSFAVLMCVLGLCILYLFRFEAKILMYVYLGLHPFDLDVDTNREPVDVLVVYFPGLTNWVIDNIVSYLENYKRQYVVCDMMRDFIPGFSIQENLASIVKHSKRMILVVSPDMTEGQMLKLIWNEAQVKIKELRYNYVITVLHNIKLKNITNKEMLKYARHGNIIASTDRLLCHKLLYCMPVLKDTINDKDNLPGIQACVMNMYGDITLTEDLYERHVFISYSDTEIQYILKHIKPVLEGSGYTLCLPDRDFIPGASKEENILKAIDNCLHTLFFVTENHLLDEWSIFTFRTAFEKSLRHKRNHLIVILSENVQIDVLDEEIKNIVKTHVILQIGEEWFVQKLLNSVSDAKPCAQCFLEETIIKRELSVETDVASITESMLFDAEIESDTDNDVSSVEEKIVNNIGANAEETIENVGGDTIEMNDNRSEQIGIFFDNNHEDFSSDDSGSCSTNINENAENFEDSDKSDEENGDVTQTSSVDVDREFRGAMRNENKRVDKLREVENVSICSSEICICEETLELNIKGSPCFNVRKEETSASDIMNNSADKMRSASFSSHSVSQISIISSSLNVDNANIMRNPQFYRMKTNYDVNNSEIVSDSDNNTDSEIDESTL</sequence>
<dbReference type="PANTHER" id="PTHR24365:SF541">
    <property type="entry name" value="PROTEIN TOLL-RELATED"/>
    <property type="match status" value="1"/>
</dbReference>
<organism evidence="14 15">
    <name type="scientific">Crassostrea virginica</name>
    <name type="common">Eastern oyster</name>
    <dbReference type="NCBI Taxonomy" id="6565"/>
    <lineage>
        <taxon>Eukaryota</taxon>
        <taxon>Metazoa</taxon>
        <taxon>Spiralia</taxon>
        <taxon>Lophotrochozoa</taxon>
        <taxon>Mollusca</taxon>
        <taxon>Bivalvia</taxon>
        <taxon>Autobranchia</taxon>
        <taxon>Pteriomorphia</taxon>
        <taxon>Ostreida</taxon>
        <taxon>Ostreoidea</taxon>
        <taxon>Ostreidae</taxon>
        <taxon>Crassostrea</taxon>
    </lineage>
</organism>
<dbReference type="PRINTS" id="PR00019">
    <property type="entry name" value="LEURICHRPT"/>
</dbReference>
<evidence type="ECO:0000256" key="12">
    <source>
        <dbReference type="SAM" id="SignalP"/>
    </source>
</evidence>
<evidence type="ECO:0000256" key="6">
    <source>
        <dbReference type="ARBA" id="ARBA00022737"/>
    </source>
</evidence>
<evidence type="ECO:0000256" key="2">
    <source>
        <dbReference type="ARBA" id="ARBA00009634"/>
    </source>
</evidence>
<keyword evidence="3" id="KW-0433">Leucine-rich repeat</keyword>
<dbReference type="PROSITE" id="PS50104">
    <property type="entry name" value="TIR"/>
    <property type="match status" value="2"/>
</dbReference>
<evidence type="ECO:0000256" key="8">
    <source>
        <dbReference type="ARBA" id="ARBA00023136"/>
    </source>
</evidence>
<feature type="compositionally biased region" description="Polar residues" evidence="11">
    <location>
        <begin position="1077"/>
        <end position="1090"/>
    </location>
</feature>
<keyword evidence="7" id="KW-1133">Transmembrane helix</keyword>
<dbReference type="RefSeq" id="XP_022342712.1">
    <property type="nucleotide sequence ID" value="XM_022487004.1"/>
</dbReference>
<dbReference type="AlphaFoldDB" id="A0A8B8ES19"/>
<evidence type="ECO:0000256" key="9">
    <source>
        <dbReference type="ARBA" id="ARBA00023170"/>
    </source>
</evidence>
<dbReference type="SMART" id="SM00369">
    <property type="entry name" value="LRR_TYP"/>
    <property type="match status" value="6"/>
</dbReference>
<keyword evidence="5 12" id="KW-0732">Signal</keyword>
<dbReference type="InterPro" id="IPR003591">
    <property type="entry name" value="Leu-rich_rpt_typical-subtyp"/>
</dbReference>